<evidence type="ECO:0000256" key="8">
    <source>
        <dbReference type="RuleBase" id="RU079119"/>
    </source>
</evidence>
<keyword evidence="12" id="KW-1185">Reference proteome</keyword>
<accession>A0AAN9SMR2</accession>
<sequence>MVGNRYPQIQGSPSSSVGHKQLRLYQVWRGGNKFCCGGRVVFGPDVASLFLTTFLIAGPAVAFCVKLYLKIKKSSDLIHDHWFPVFVVGSVLTVLDLMFLLLTSGRDPGIVPRNSRPPEFDDTCDIPTPSMEWINGTTPHLKLPRTKDVVVNGHSVKVKFCDTCLLYRPPRTSHCSICNNCVQRFDHHCPWVGQCIGIRNYRYFFMFISTSTILCLYVLVFSCINIAQHGNGVWNAISHDYMSDFLIIYCFVAVWFVGGLTAFHFYLICTNQTTYENFRYQYDKKGNPFNRGSLKNIREILCSSIPRSKNNFRAFVMEDDHTMVGSLTPHNVDGFLTPKEKIDIEMGSMRAEDGRMPIPDLLRNFDFDDMKFADEEGQLSFDPFYSVEEDARDSSRTSIATVLNFHSLSEEGKEESMQSSHAGEKSRESTQRHITSDGTYTIKASDDRKNFH</sequence>
<gene>
    <name evidence="11" type="ORF">VNO78_16824</name>
</gene>
<dbReference type="Proteomes" id="UP001386955">
    <property type="component" value="Unassembled WGS sequence"/>
</dbReference>
<evidence type="ECO:0000256" key="5">
    <source>
        <dbReference type="ARBA" id="ARBA00022989"/>
    </source>
</evidence>
<dbReference type="PANTHER" id="PTHR22883">
    <property type="entry name" value="ZINC FINGER DHHC DOMAIN CONTAINING PROTEIN"/>
    <property type="match status" value="1"/>
</dbReference>
<comment type="caution">
    <text evidence="11">The sequence shown here is derived from an EMBL/GenBank/DDBJ whole genome shotgun (WGS) entry which is preliminary data.</text>
</comment>
<dbReference type="GO" id="GO:0019706">
    <property type="term" value="F:protein-cysteine S-palmitoyltransferase activity"/>
    <property type="evidence" value="ECO:0007669"/>
    <property type="project" value="UniProtKB-EC"/>
</dbReference>
<dbReference type="InterPro" id="IPR039859">
    <property type="entry name" value="PFA4/ZDH16/20/ERF2-like"/>
</dbReference>
<evidence type="ECO:0000259" key="10">
    <source>
        <dbReference type="Pfam" id="PF01529"/>
    </source>
</evidence>
<dbReference type="PROSITE" id="PS50216">
    <property type="entry name" value="DHHC"/>
    <property type="match status" value="1"/>
</dbReference>
<reference evidence="11 12" key="1">
    <citation type="submission" date="2024-01" db="EMBL/GenBank/DDBJ databases">
        <title>The genomes of 5 underutilized Papilionoideae crops provide insights into root nodulation and disease resistanc.</title>
        <authorList>
            <person name="Jiang F."/>
        </authorList>
    </citation>
    <scope>NUCLEOTIDE SEQUENCE [LARGE SCALE GENOMIC DNA]</scope>
    <source>
        <strain evidence="11">DUOXIRENSHENG_FW03</strain>
        <tissue evidence="11">Leaves</tissue>
    </source>
</reference>
<evidence type="ECO:0000256" key="7">
    <source>
        <dbReference type="ARBA" id="ARBA00023315"/>
    </source>
</evidence>
<keyword evidence="6 8" id="KW-0472">Membrane</keyword>
<keyword evidence="7 8" id="KW-0012">Acyltransferase</keyword>
<dbReference type="AlphaFoldDB" id="A0AAN9SMR2"/>
<evidence type="ECO:0000313" key="12">
    <source>
        <dbReference type="Proteomes" id="UP001386955"/>
    </source>
</evidence>
<dbReference type="PANTHER" id="PTHR22883:SF481">
    <property type="entry name" value="S-ACYLTRANSFERASE"/>
    <property type="match status" value="1"/>
</dbReference>
<comment type="domain">
    <text evidence="8">The DHHC domain is required for palmitoyltransferase activity.</text>
</comment>
<feature type="region of interest" description="Disordered" evidence="9">
    <location>
        <begin position="409"/>
        <end position="452"/>
    </location>
</feature>
<keyword evidence="4 8" id="KW-0812">Transmembrane</keyword>
<feature type="compositionally biased region" description="Basic and acidic residues" evidence="9">
    <location>
        <begin position="409"/>
        <end position="435"/>
    </location>
</feature>
<dbReference type="EC" id="2.3.1.225" evidence="8"/>
<evidence type="ECO:0000256" key="9">
    <source>
        <dbReference type="SAM" id="MobiDB-lite"/>
    </source>
</evidence>
<evidence type="ECO:0000256" key="6">
    <source>
        <dbReference type="ARBA" id="ARBA00023136"/>
    </source>
</evidence>
<dbReference type="EMBL" id="JAYMYS010000004">
    <property type="protein sequence ID" value="KAK7396077.1"/>
    <property type="molecule type" value="Genomic_DNA"/>
</dbReference>
<proteinExistence type="inferred from homology"/>
<organism evidence="11 12">
    <name type="scientific">Psophocarpus tetragonolobus</name>
    <name type="common">Winged bean</name>
    <name type="synonym">Dolichos tetragonolobus</name>
    <dbReference type="NCBI Taxonomy" id="3891"/>
    <lineage>
        <taxon>Eukaryota</taxon>
        <taxon>Viridiplantae</taxon>
        <taxon>Streptophyta</taxon>
        <taxon>Embryophyta</taxon>
        <taxon>Tracheophyta</taxon>
        <taxon>Spermatophyta</taxon>
        <taxon>Magnoliopsida</taxon>
        <taxon>eudicotyledons</taxon>
        <taxon>Gunneridae</taxon>
        <taxon>Pentapetalae</taxon>
        <taxon>rosids</taxon>
        <taxon>fabids</taxon>
        <taxon>Fabales</taxon>
        <taxon>Fabaceae</taxon>
        <taxon>Papilionoideae</taxon>
        <taxon>50 kb inversion clade</taxon>
        <taxon>NPAAA clade</taxon>
        <taxon>indigoferoid/millettioid clade</taxon>
        <taxon>Phaseoleae</taxon>
        <taxon>Psophocarpus</taxon>
    </lineage>
</organism>
<comment type="similarity">
    <text evidence="2 8">Belongs to the DHHC palmitoyltransferase family.</text>
</comment>
<feature type="transmembrane region" description="Helical" evidence="8">
    <location>
        <begin position="49"/>
        <end position="69"/>
    </location>
</feature>
<feature type="transmembrane region" description="Helical" evidence="8">
    <location>
        <begin position="203"/>
        <end position="224"/>
    </location>
</feature>
<comment type="catalytic activity">
    <reaction evidence="8">
        <text>L-cysteinyl-[protein] + hexadecanoyl-CoA = S-hexadecanoyl-L-cysteinyl-[protein] + CoA</text>
        <dbReference type="Rhea" id="RHEA:36683"/>
        <dbReference type="Rhea" id="RHEA-COMP:10131"/>
        <dbReference type="Rhea" id="RHEA-COMP:11032"/>
        <dbReference type="ChEBI" id="CHEBI:29950"/>
        <dbReference type="ChEBI" id="CHEBI:57287"/>
        <dbReference type="ChEBI" id="CHEBI:57379"/>
        <dbReference type="ChEBI" id="CHEBI:74151"/>
        <dbReference type="EC" id="2.3.1.225"/>
    </reaction>
</comment>
<dbReference type="GO" id="GO:0006612">
    <property type="term" value="P:protein targeting to membrane"/>
    <property type="evidence" value="ECO:0007669"/>
    <property type="project" value="TreeGrafter"/>
</dbReference>
<keyword evidence="3 8" id="KW-0808">Transferase</keyword>
<feature type="transmembrane region" description="Helical" evidence="8">
    <location>
        <begin position="81"/>
        <end position="102"/>
    </location>
</feature>
<evidence type="ECO:0000256" key="1">
    <source>
        <dbReference type="ARBA" id="ARBA00004127"/>
    </source>
</evidence>
<evidence type="ECO:0000256" key="3">
    <source>
        <dbReference type="ARBA" id="ARBA00022679"/>
    </source>
</evidence>
<dbReference type="InterPro" id="IPR001594">
    <property type="entry name" value="Palmitoyltrfase_DHHC"/>
</dbReference>
<evidence type="ECO:0000256" key="4">
    <source>
        <dbReference type="ARBA" id="ARBA00022692"/>
    </source>
</evidence>
<evidence type="ECO:0000313" key="11">
    <source>
        <dbReference type="EMBL" id="KAK7396077.1"/>
    </source>
</evidence>
<feature type="domain" description="Palmitoyltransferase DHHC" evidence="10">
    <location>
        <begin position="158"/>
        <end position="280"/>
    </location>
</feature>
<dbReference type="GO" id="GO:0005783">
    <property type="term" value="C:endoplasmic reticulum"/>
    <property type="evidence" value="ECO:0007669"/>
    <property type="project" value="TreeGrafter"/>
</dbReference>
<dbReference type="Pfam" id="PF01529">
    <property type="entry name" value="DHHC"/>
    <property type="match status" value="1"/>
</dbReference>
<dbReference type="GO" id="GO:0005794">
    <property type="term" value="C:Golgi apparatus"/>
    <property type="evidence" value="ECO:0007669"/>
    <property type="project" value="TreeGrafter"/>
</dbReference>
<comment type="subcellular location">
    <subcellularLocation>
        <location evidence="1">Endomembrane system</location>
        <topology evidence="1">Multi-pass membrane protein</topology>
    </subcellularLocation>
</comment>
<feature type="transmembrane region" description="Helical" evidence="8">
    <location>
        <begin position="245"/>
        <end position="267"/>
    </location>
</feature>
<keyword evidence="5 8" id="KW-1133">Transmembrane helix</keyword>
<name>A0AAN9SMR2_PSOTE</name>
<evidence type="ECO:0000256" key="2">
    <source>
        <dbReference type="ARBA" id="ARBA00008574"/>
    </source>
</evidence>
<protein>
    <recommendedName>
        <fullName evidence="8">S-acyltransferase</fullName>
        <ecNumber evidence="8">2.3.1.225</ecNumber>
    </recommendedName>
    <alternativeName>
        <fullName evidence="8">Palmitoyltransferase</fullName>
    </alternativeName>
</protein>